<proteinExistence type="predicted"/>
<protein>
    <recommendedName>
        <fullName evidence="1">N-acetylmuramoyl-L-alanine amidase domain-containing protein</fullName>
    </recommendedName>
</protein>
<dbReference type="AlphaFoldDB" id="A0A0F9PBP9"/>
<reference evidence="2" key="1">
    <citation type="journal article" date="2015" name="Nature">
        <title>Complex archaea that bridge the gap between prokaryotes and eukaryotes.</title>
        <authorList>
            <person name="Spang A."/>
            <person name="Saw J.H."/>
            <person name="Jorgensen S.L."/>
            <person name="Zaremba-Niedzwiedzka K."/>
            <person name="Martijn J."/>
            <person name="Lind A.E."/>
            <person name="van Eijk R."/>
            <person name="Schleper C."/>
            <person name="Guy L."/>
            <person name="Ettema T.J."/>
        </authorList>
    </citation>
    <scope>NUCLEOTIDE SEQUENCE</scope>
</reference>
<comment type="caution">
    <text evidence="2">The sequence shown here is derived from an EMBL/GenBank/DDBJ whole genome shotgun (WGS) entry which is preliminary data.</text>
</comment>
<evidence type="ECO:0000313" key="2">
    <source>
        <dbReference type="EMBL" id="KKN21947.1"/>
    </source>
</evidence>
<dbReference type="GO" id="GO:0008745">
    <property type="term" value="F:N-acetylmuramoyl-L-alanine amidase activity"/>
    <property type="evidence" value="ECO:0007669"/>
    <property type="project" value="InterPro"/>
</dbReference>
<organism evidence="2">
    <name type="scientific">marine sediment metagenome</name>
    <dbReference type="NCBI Taxonomy" id="412755"/>
    <lineage>
        <taxon>unclassified sequences</taxon>
        <taxon>metagenomes</taxon>
        <taxon>ecological metagenomes</taxon>
    </lineage>
</organism>
<dbReference type="Gene3D" id="3.40.80.10">
    <property type="entry name" value="Peptidoglycan recognition protein-like"/>
    <property type="match status" value="1"/>
</dbReference>
<dbReference type="Pfam" id="PF01510">
    <property type="entry name" value="Amidase_2"/>
    <property type="match status" value="1"/>
</dbReference>
<dbReference type="InterPro" id="IPR036505">
    <property type="entry name" value="Amidase/PGRP_sf"/>
</dbReference>
<dbReference type="GO" id="GO:0009253">
    <property type="term" value="P:peptidoglycan catabolic process"/>
    <property type="evidence" value="ECO:0007669"/>
    <property type="project" value="InterPro"/>
</dbReference>
<name>A0A0F9PBP9_9ZZZZ</name>
<dbReference type="InterPro" id="IPR002502">
    <property type="entry name" value="Amidase_domain"/>
</dbReference>
<gene>
    <name evidence="2" type="ORF">LCGC14_0920120</name>
</gene>
<accession>A0A0F9PBP9</accession>
<dbReference type="SUPFAM" id="SSF55846">
    <property type="entry name" value="N-acetylmuramoyl-L-alanine amidase-like"/>
    <property type="match status" value="1"/>
</dbReference>
<sequence>MTIGEAIARIYAWFGMPPPRADRELDRVDEYYVDDDGWLHGPGVFRLPSARHSKVTSHLDDGSLGLRAWLWHWSSGNSRPGQTKRLAKAIVKYSKDWEASWTLMISKQGEIWQSCSFRQGAWHVAPRYYSGKRPVPKSTPLGIKFGSGATHKVNLSAAGCELENAGKLKKIDGIWRCWPFTPKRGYTLKRITIEPERVVEYQGRFYDEFPDVQITAAADALGAFTRWANVPEHHTGYQHRMFEPDRRDDAGDLFVDEHLPTIQRAVYGGGF</sequence>
<evidence type="ECO:0000259" key="1">
    <source>
        <dbReference type="Pfam" id="PF01510"/>
    </source>
</evidence>
<feature type="domain" description="N-acetylmuramoyl-L-alanine amidase" evidence="1">
    <location>
        <begin position="72"/>
        <end position="249"/>
    </location>
</feature>
<dbReference type="EMBL" id="LAZR01003105">
    <property type="protein sequence ID" value="KKN21947.1"/>
    <property type="molecule type" value="Genomic_DNA"/>
</dbReference>